<sequence length="61" mass="7328">MRYENLQYYDDKFFKCLTGVNKDLFAQMINVLKHSESLNKETSRPIIHKPNRHHQTMSSLM</sequence>
<dbReference type="AlphaFoldDB" id="A0A198UYX1"/>
<accession>A0A198UYX1</accession>
<evidence type="ECO:0000313" key="4">
    <source>
        <dbReference type="Proteomes" id="UP000078228"/>
    </source>
</evidence>
<reference evidence="4 5" key="1">
    <citation type="journal article" date="2016" name="Genome Biol. Evol.">
        <title>Comparative Genomic Analyses of the Moraxella catarrhalis Serosensitive and Seroresistant Lineages Demonstrate Their Independent Evolution.</title>
        <authorList>
            <person name="Earl J.P."/>
            <person name="de Vries S.P."/>
            <person name="Ahmed A."/>
            <person name="Powell E."/>
            <person name="Schultz M.P."/>
            <person name="Hermans P.W."/>
            <person name="Hill D.J."/>
            <person name="Zhou Z."/>
            <person name="Constantinidou C.I."/>
            <person name="Hu F.Z."/>
            <person name="Bootsma H.J."/>
            <person name="Ehrlich G.D."/>
        </authorList>
    </citation>
    <scope>NUCLEOTIDE SEQUENCE [LARGE SCALE GENOMIC DNA]</scope>
    <source>
        <strain evidence="2 4">Z7542</strain>
        <strain evidence="3 5">Z7574</strain>
    </source>
</reference>
<feature type="region of interest" description="Disordered" evidence="1">
    <location>
        <begin position="40"/>
        <end position="61"/>
    </location>
</feature>
<proteinExistence type="predicted"/>
<dbReference type="Proteomes" id="UP000078228">
    <property type="component" value="Unassembled WGS sequence"/>
</dbReference>
<evidence type="ECO:0000313" key="2">
    <source>
        <dbReference type="EMBL" id="OAU94932.1"/>
    </source>
</evidence>
<evidence type="ECO:0000313" key="5">
    <source>
        <dbReference type="Proteomes" id="UP000078446"/>
    </source>
</evidence>
<dbReference type="EMBL" id="LXHE01000005">
    <property type="protein sequence ID" value="OAV01420.1"/>
    <property type="molecule type" value="Genomic_DNA"/>
</dbReference>
<dbReference type="EMBL" id="LXHC01000027">
    <property type="protein sequence ID" value="OAU94932.1"/>
    <property type="molecule type" value="Genomic_DNA"/>
</dbReference>
<evidence type="ECO:0000256" key="1">
    <source>
        <dbReference type="SAM" id="MobiDB-lite"/>
    </source>
</evidence>
<keyword evidence="4" id="KW-1185">Reference proteome</keyword>
<organism evidence="2 4">
    <name type="scientific">Moraxella catarrhalis</name>
    <name type="common">Branhamella catarrhalis</name>
    <dbReference type="NCBI Taxonomy" id="480"/>
    <lineage>
        <taxon>Bacteria</taxon>
        <taxon>Pseudomonadati</taxon>
        <taxon>Pseudomonadota</taxon>
        <taxon>Gammaproteobacteria</taxon>
        <taxon>Moraxellales</taxon>
        <taxon>Moraxellaceae</taxon>
        <taxon>Moraxella</taxon>
    </lineage>
</organism>
<protein>
    <submittedName>
        <fullName evidence="2">Uncharacterized protein</fullName>
    </submittedName>
</protein>
<dbReference type="PATRIC" id="fig|480.236.peg.1131"/>
<comment type="caution">
    <text evidence="2">The sequence shown here is derived from an EMBL/GenBank/DDBJ whole genome shotgun (WGS) entry which is preliminary data.</text>
</comment>
<name>A0A198UYX1_MORCA</name>
<feature type="compositionally biased region" description="Basic residues" evidence="1">
    <location>
        <begin position="46"/>
        <end position="55"/>
    </location>
</feature>
<evidence type="ECO:0000313" key="3">
    <source>
        <dbReference type="EMBL" id="OAV01420.1"/>
    </source>
</evidence>
<gene>
    <name evidence="3" type="ORF">AO382_0695</name>
    <name evidence="2" type="ORF">AO384_1724</name>
</gene>
<dbReference type="Proteomes" id="UP000078446">
    <property type="component" value="Unassembled WGS sequence"/>
</dbReference>